<dbReference type="EMBL" id="KN822140">
    <property type="protein sequence ID" value="KIM55154.1"/>
    <property type="molecule type" value="Genomic_DNA"/>
</dbReference>
<dbReference type="STRING" id="1036808.A0A0C3DFL0"/>
<dbReference type="Proteomes" id="UP000053989">
    <property type="component" value="Unassembled WGS sequence"/>
</dbReference>
<proteinExistence type="predicted"/>
<evidence type="ECO:0000313" key="2">
    <source>
        <dbReference type="Proteomes" id="UP000053989"/>
    </source>
</evidence>
<dbReference type="InParanoid" id="A0A0C3DFL0"/>
<reference evidence="1 2" key="1">
    <citation type="submission" date="2014-04" db="EMBL/GenBank/DDBJ databases">
        <authorList>
            <consortium name="DOE Joint Genome Institute"/>
            <person name="Kuo A."/>
            <person name="Kohler A."/>
            <person name="Nagy L.G."/>
            <person name="Floudas D."/>
            <person name="Copeland A."/>
            <person name="Barry K.W."/>
            <person name="Cichocki N."/>
            <person name="Veneault-Fourrey C."/>
            <person name="LaButti K."/>
            <person name="Lindquist E.A."/>
            <person name="Lipzen A."/>
            <person name="Lundell T."/>
            <person name="Morin E."/>
            <person name="Murat C."/>
            <person name="Sun H."/>
            <person name="Tunlid A."/>
            <person name="Henrissat B."/>
            <person name="Grigoriev I.V."/>
            <person name="Hibbett D.S."/>
            <person name="Martin F."/>
            <person name="Nordberg H.P."/>
            <person name="Cantor M.N."/>
            <person name="Hua S.X."/>
        </authorList>
    </citation>
    <scope>NUCLEOTIDE SEQUENCE [LARGE SCALE GENOMIC DNA]</scope>
    <source>
        <strain evidence="1 2">Foug A</strain>
    </source>
</reference>
<sequence>MSWQLTGNDQKSSAETTRLVHDVLLANDLKLEDLSGFNAKTAIKKMDKSEAALPHTVDAREWDGWKMEVDVDIEVPSHEKCSEGNGRTFTVHGLTYRPLVSVIWAAFTDTISKWFHFTPFRRIWKSPVTGREQ</sequence>
<organism evidence="1 2">
    <name type="scientific">Scleroderma citrinum Foug A</name>
    <dbReference type="NCBI Taxonomy" id="1036808"/>
    <lineage>
        <taxon>Eukaryota</taxon>
        <taxon>Fungi</taxon>
        <taxon>Dikarya</taxon>
        <taxon>Basidiomycota</taxon>
        <taxon>Agaricomycotina</taxon>
        <taxon>Agaricomycetes</taxon>
        <taxon>Agaricomycetidae</taxon>
        <taxon>Boletales</taxon>
        <taxon>Sclerodermatineae</taxon>
        <taxon>Sclerodermataceae</taxon>
        <taxon>Scleroderma</taxon>
    </lineage>
</organism>
<dbReference type="HOGENOM" id="CLU_157440_0_0_1"/>
<accession>A0A0C3DFL0</accession>
<dbReference type="OrthoDB" id="3208495at2759"/>
<gene>
    <name evidence="1" type="ORF">SCLCIDRAFT_30579</name>
</gene>
<reference evidence="2" key="2">
    <citation type="submission" date="2015-01" db="EMBL/GenBank/DDBJ databases">
        <title>Evolutionary Origins and Diversification of the Mycorrhizal Mutualists.</title>
        <authorList>
            <consortium name="DOE Joint Genome Institute"/>
            <consortium name="Mycorrhizal Genomics Consortium"/>
            <person name="Kohler A."/>
            <person name="Kuo A."/>
            <person name="Nagy L.G."/>
            <person name="Floudas D."/>
            <person name="Copeland A."/>
            <person name="Barry K.W."/>
            <person name="Cichocki N."/>
            <person name="Veneault-Fourrey C."/>
            <person name="LaButti K."/>
            <person name="Lindquist E.A."/>
            <person name="Lipzen A."/>
            <person name="Lundell T."/>
            <person name="Morin E."/>
            <person name="Murat C."/>
            <person name="Riley R."/>
            <person name="Ohm R."/>
            <person name="Sun H."/>
            <person name="Tunlid A."/>
            <person name="Henrissat B."/>
            <person name="Grigoriev I.V."/>
            <person name="Hibbett D.S."/>
            <person name="Martin F."/>
        </authorList>
    </citation>
    <scope>NUCLEOTIDE SEQUENCE [LARGE SCALE GENOMIC DNA]</scope>
    <source>
        <strain evidence="2">Foug A</strain>
    </source>
</reference>
<keyword evidence="2" id="KW-1185">Reference proteome</keyword>
<name>A0A0C3DFL0_9AGAM</name>
<protein>
    <submittedName>
        <fullName evidence="1">Uncharacterized protein</fullName>
    </submittedName>
</protein>
<dbReference type="AlphaFoldDB" id="A0A0C3DFL0"/>
<evidence type="ECO:0000313" key="1">
    <source>
        <dbReference type="EMBL" id="KIM55154.1"/>
    </source>
</evidence>